<proteinExistence type="predicted"/>
<keyword evidence="1" id="KW-0732">Signal</keyword>
<protein>
    <submittedName>
        <fullName evidence="3">Alpha/beta hydrolase</fullName>
    </submittedName>
</protein>
<dbReference type="GO" id="GO:0016787">
    <property type="term" value="F:hydrolase activity"/>
    <property type="evidence" value="ECO:0007669"/>
    <property type="project" value="UniProtKB-KW"/>
</dbReference>
<evidence type="ECO:0000313" key="3">
    <source>
        <dbReference type="EMBL" id="MFF5297226.1"/>
    </source>
</evidence>
<dbReference type="Pfam" id="PF12697">
    <property type="entry name" value="Abhydrolase_6"/>
    <property type="match status" value="1"/>
</dbReference>
<dbReference type="PANTHER" id="PTHR37017">
    <property type="entry name" value="AB HYDROLASE-1 DOMAIN-CONTAINING PROTEIN-RELATED"/>
    <property type="match status" value="1"/>
</dbReference>
<keyword evidence="3" id="KW-0378">Hydrolase</keyword>
<dbReference type="Gene3D" id="3.40.50.1820">
    <property type="entry name" value="alpha/beta hydrolase"/>
    <property type="match status" value="1"/>
</dbReference>
<organism evidence="3 4">
    <name type="scientific">Paractinoplanes globisporus</name>
    <dbReference type="NCBI Taxonomy" id="113565"/>
    <lineage>
        <taxon>Bacteria</taxon>
        <taxon>Bacillati</taxon>
        <taxon>Actinomycetota</taxon>
        <taxon>Actinomycetes</taxon>
        <taxon>Micromonosporales</taxon>
        <taxon>Micromonosporaceae</taxon>
        <taxon>Paractinoplanes</taxon>
    </lineage>
</organism>
<name>A0ABW6WYD4_9ACTN</name>
<keyword evidence="4" id="KW-1185">Reference proteome</keyword>
<reference evidence="3 4" key="1">
    <citation type="submission" date="2024-10" db="EMBL/GenBank/DDBJ databases">
        <title>The Natural Products Discovery Center: Release of the First 8490 Sequenced Strains for Exploring Actinobacteria Biosynthetic Diversity.</title>
        <authorList>
            <person name="Kalkreuter E."/>
            <person name="Kautsar S.A."/>
            <person name="Yang D."/>
            <person name="Bader C.D."/>
            <person name="Teijaro C.N."/>
            <person name="Fluegel L."/>
            <person name="Davis C.M."/>
            <person name="Simpson J.R."/>
            <person name="Lauterbach L."/>
            <person name="Steele A.D."/>
            <person name="Gui C."/>
            <person name="Meng S."/>
            <person name="Li G."/>
            <person name="Viehrig K."/>
            <person name="Ye F."/>
            <person name="Su P."/>
            <person name="Kiefer A.F."/>
            <person name="Nichols A."/>
            <person name="Cepeda A.J."/>
            <person name="Yan W."/>
            <person name="Fan B."/>
            <person name="Jiang Y."/>
            <person name="Adhikari A."/>
            <person name="Zheng C.-J."/>
            <person name="Schuster L."/>
            <person name="Cowan T.M."/>
            <person name="Smanski M.J."/>
            <person name="Chevrette M.G."/>
            <person name="De Carvalho L.P.S."/>
            <person name="Shen B."/>
        </authorList>
    </citation>
    <scope>NUCLEOTIDE SEQUENCE [LARGE SCALE GENOMIC DNA]</scope>
    <source>
        <strain evidence="3 4">NPDC000087</strain>
    </source>
</reference>
<dbReference type="RefSeq" id="WP_020514068.1">
    <property type="nucleotide sequence ID" value="NZ_JBIAZU010000010.1"/>
</dbReference>
<dbReference type="InterPro" id="IPR029058">
    <property type="entry name" value="AB_hydrolase_fold"/>
</dbReference>
<accession>A0ABW6WYD4</accession>
<dbReference type="InterPro" id="IPR052897">
    <property type="entry name" value="Sec-Metab_Biosynth_Hydrolase"/>
</dbReference>
<dbReference type="EMBL" id="JBIAZU010000010">
    <property type="protein sequence ID" value="MFF5297226.1"/>
    <property type="molecule type" value="Genomic_DNA"/>
</dbReference>
<sequence length="279" mass="28490">MKRANIWRWLVAATAAAGVIAGVTAVTTSAAVANGSTTAKPTIVLVHGAWADGSSWSREVSLLQSAGYTVDVAPNPLRGVASDTAYLKSYLSTVKGPIVLVGHSYGGFVTTNAATGNPNVKALVYVDAFIPDQGESIAGLAKGSGSVVEPALTDPASVFNLVPFPGAAPGVADSYVLPSVFVPGFTGHMSHRQAEALAASQMPLATSALGESSGVPAWKTIPSWAVVGTKDMVIPEQAQMAMAGRAKAHITTVDGPHLTLILHPQQVTRVIVSAANAIS</sequence>
<dbReference type="SUPFAM" id="SSF53474">
    <property type="entry name" value="alpha/beta-Hydrolases"/>
    <property type="match status" value="1"/>
</dbReference>
<feature type="signal peptide" evidence="1">
    <location>
        <begin position="1"/>
        <end position="25"/>
    </location>
</feature>
<evidence type="ECO:0000259" key="2">
    <source>
        <dbReference type="Pfam" id="PF12697"/>
    </source>
</evidence>
<evidence type="ECO:0000256" key="1">
    <source>
        <dbReference type="SAM" id="SignalP"/>
    </source>
</evidence>
<gene>
    <name evidence="3" type="ORF">ACFY35_48010</name>
</gene>
<comment type="caution">
    <text evidence="3">The sequence shown here is derived from an EMBL/GenBank/DDBJ whole genome shotgun (WGS) entry which is preliminary data.</text>
</comment>
<dbReference type="Proteomes" id="UP001602245">
    <property type="component" value="Unassembled WGS sequence"/>
</dbReference>
<feature type="chain" id="PRO_5045773484" evidence="1">
    <location>
        <begin position="26"/>
        <end position="279"/>
    </location>
</feature>
<dbReference type="PANTHER" id="PTHR37017:SF11">
    <property type="entry name" value="ESTERASE_LIPASE_THIOESTERASE DOMAIN-CONTAINING PROTEIN"/>
    <property type="match status" value="1"/>
</dbReference>
<feature type="domain" description="AB hydrolase-1" evidence="2">
    <location>
        <begin position="43"/>
        <end position="268"/>
    </location>
</feature>
<dbReference type="InterPro" id="IPR000073">
    <property type="entry name" value="AB_hydrolase_1"/>
</dbReference>
<evidence type="ECO:0000313" key="4">
    <source>
        <dbReference type="Proteomes" id="UP001602245"/>
    </source>
</evidence>